<dbReference type="Pfam" id="PF06224">
    <property type="entry name" value="AlkZ-like"/>
    <property type="match status" value="1"/>
</dbReference>
<keyword evidence="2" id="KW-1185">Reference proteome</keyword>
<evidence type="ECO:0000313" key="1">
    <source>
        <dbReference type="EMBL" id="MBW7461318.1"/>
    </source>
</evidence>
<comment type="caution">
    <text evidence="1">The sequence shown here is derived from an EMBL/GenBank/DDBJ whole genome shotgun (WGS) entry which is preliminary data.</text>
</comment>
<accession>A0ABS7CK52</accession>
<dbReference type="GO" id="GO:0003677">
    <property type="term" value="F:DNA binding"/>
    <property type="evidence" value="ECO:0007669"/>
    <property type="project" value="UniProtKB-KW"/>
</dbReference>
<dbReference type="PANTHER" id="PTHR38479:SF2">
    <property type="entry name" value="WINGED HELIX DNA-BINDING DOMAIN-CONTAINING PROTEIN"/>
    <property type="match status" value="1"/>
</dbReference>
<dbReference type="PANTHER" id="PTHR38479">
    <property type="entry name" value="LMO0824 PROTEIN"/>
    <property type="match status" value="1"/>
</dbReference>
<dbReference type="Proteomes" id="UP001519887">
    <property type="component" value="Unassembled WGS sequence"/>
</dbReference>
<keyword evidence="1" id="KW-0238">DNA-binding</keyword>
<sequence length="117" mass="13141">LFDLPDAPLPDPDTPIPPRFLGEFDNMLLSYADRSRIIADRHRPLVFTINGIIRAVILVDGLARGVWRIERRRNCATLVIEPFEPLSEEDLAALAQEGQRLLGFAAADAAEHDIQFH</sequence>
<organism evidence="1 2">
    <name type="scientific">Paenibacillus sepulcri</name>
    <dbReference type="NCBI Taxonomy" id="359917"/>
    <lineage>
        <taxon>Bacteria</taxon>
        <taxon>Bacillati</taxon>
        <taxon>Bacillota</taxon>
        <taxon>Bacilli</taxon>
        <taxon>Bacillales</taxon>
        <taxon>Paenibacillaceae</taxon>
        <taxon>Paenibacillus</taxon>
    </lineage>
</organism>
<proteinExistence type="predicted"/>
<dbReference type="InterPro" id="IPR009351">
    <property type="entry name" value="AlkZ-like"/>
</dbReference>
<evidence type="ECO:0000313" key="2">
    <source>
        <dbReference type="Proteomes" id="UP001519887"/>
    </source>
</evidence>
<feature type="non-terminal residue" evidence="1">
    <location>
        <position position="1"/>
    </location>
</feature>
<dbReference type="EMBL" id="JAHZIK010002853">
    <property type="protein sequence ID" value="MBW7461318.1"/>
    <property type="molecule type" value="Genomic_DNA"/>
</dbReference>
<reference evidence="1 2" key="1">
    <citation type="submission" date="2021-07" db="EMBL/GenBank/DDBJ databases">
        <title>Paenibacillus radiodurans sp. nov., isolated from the southeastern edge of Tengger Desert.</title>
        <authorList>
            <person name="Zhang G."/>
        </authorList>
    </citation>
    <scope>NUCLEOTIDE SEQUENCE [LARGE SCALE GENOMIC DNA]</scope>
    <source>
        <strain evidence="1 2">CCM 7311</strain>
    </source>
</reference>
<protein>
    <submittedName>
        <fullName evidence="1">Winged helix DNA-binding domain-containing protein</fullName>
    </submittedName>
</protein>
<name>A0ABS7CK52_9BACL</name>
<gene>
    <name evidence="1" type="ORF">K0U00_45415</name>
</gene>